<evidence type="ECO:0000313" key="5">
    <source>
        <dbReference type="Proteomes" id="UP000606274"/>
    </source>
</evidence>
<dbReference type="EMBL" id="JABFDY010000004">
    <property type="protein sequence ID" value="KAF7708839.1"/>
    <property type="molecule type" value="Genomic_DNA"/>
</dbReference>
<organism evidence="4 5">
    <name type="scientific">Silurus meridionalis</name>
    <name type="common">Southern catfish</name>
    <name type="synonym">Silurus soldatovi meridionalis</name>
    <dbReference type="NCBI Taxonomy" id="175797"/>
    <lineage>
        <taxon>Eukaryota</taxon>
        <taxon>Metazoa</taxon>
        <taxon>Chordata</taxon>
        <taxon>Craniata</taxon>
        <taxon>Vertebrata</taxon>
        <taxon>Euteleostomi</taxon>
        <taxon>Actinopterygii</taxon>
        <taxon>Neopterygii</taxon>
        <taxon>Teleostei</taxon>
        <taxon>Ostariophysi</taxon>
        <taxon>Siluriformes</taxon>
        <taxon>Siluridae</taxon>
        <taxon>Silurus</taxon>
    </lineage>
</organism>
<accession>A0A8T0BNZ6</accession>
<keyword evidence="2" id="KW-0732">Signal</keyword>
<dbReference type="InterPro" id="IPR007110">
    <property type="entry name" value="Ig-like_dom"/>
</dbReference>
<dbReference type="Gene3D" id="2.60.40.10">
    <property type="entry name" value="Immunoglobulins"/>
    <property type="match status" value="1"/>
</dbReference>
<evidence type="ECO:0000256" key="2">
    <source>
        <dbReference type="SAM" id="SignalP"/>
    </source>
</evidence>
<feature type="domain" description="Ig-like" evidence="3">
    <location>
        <begin position="35"/>
        <end position="133"/>
    </location>
</feature>
<gene>
    <name evidence="4" type="ORF">HF521_017896</name>
</gene>
<proteinExistence type="predicted"/>
<keyword evidence="5" id="KW-1185">Reference proteome</keyword>
<protein>
    <recommendedName>
        <fullName evidence="3">Ig-like domain-containing protein</fullName>
    </recommendedName>
</protein>
<comment type="caution">
    <text evidence="4">The sequence shown here is derived from an EMBL/GenBank/DDBJ whole genome shotgun (WGS) entry which is preliminary data.</text>
</comment>
<evidence type="ECO:0000259" key="3">
    <source>
        <dbReference type="PROSITE" id="PS50835"/>
    </source>
</evidence>
<feature type="chain" id="PRO_5035753827" description="Ig-like domain-containing protein" evidence="2">
    <location>
        <begin position="22"/>
        <end position="220"/>
    </location>
</feature>
<dbReference type="SUPFAM" id="SSF48726">
    <property type="entry name" value="Immunoglobulin"/>
    <property type="match status" value="1"/>
</dbReference>
<dbReference type="Proteomes" id="UP000606274">
    <property type="component" value="Unassembled WGS sequence"/>
</dbReference>
<dbReference type="InterPro" id="IPR013783">
    <property type="entry name" value="Ig-like_fold"/>
</dbReference>
<feature type="transmembrane region" description="Helical" evidence="1">
    <location>
        <begin position="156"/>
        <end position="176"/>
    </location>
</feature>
<feature type="signal peptide" evidence="2">
    <location>
        <begin position="1"/>
        <end position="21"/>
    </location>
</feature>
<keyword evidence="1" id="KW-0472">Membrane</keyword>
<reference evidence="4" key="1">
    <citation type="submission" date="2020-08" db="EMBL/GenBank/DDBJ databases">
        <title>Chromosome-level assembly of Southern catfish (Silurus meridionalis) provides insights into visual adaptation to the nocturnal and benthic lifestyles.</title>
        <authorList>
            <person name="Zhang Y."/>
            <person name="Wang D."/>
            <person name="Peng Z."/>
        </authorList>
    </citation>
    <scope>NUCLEOTIDE SEQUENCE</scope>
    <source>
        <strain evidence="4">SWU-2019-XX</strain>
        <tissue evidence="4">Muscle</tissue>
    </source>
</reference>
<dbReference type="PANTHER" id="PTHR15193:SF1">
    <property type="entry name" value="CD83 ANTIGEN"/>
    <property type="match status" value="1"/>
</dbReference>
<keyword evidence="1" id="KW-1133">Transmembrane helix</keyword>
<keyword evidence="1" id="KW-0812">Transmembrane</keyword>
<dbReference type="PROSITE" id="PS50835">
    <property type="entry name" value="IG_LIKE"/>
    <property type="match status" value="1"/>
</dbReference>
<dbReference type="InterPro" id="IPR036179">
    <property type="entry name" value="Ig-like_dom_sf"/>
</dbReference>
<dbReference type="InterPro" id="IPR003599">
    <property type="entry name" value="Ig_sub"/>
</dbReference>
<dbReference type="SMART" id="SM00409">
    <property type="entry name" value="IG"/>
    <property type="match status" value="1"/>
</dbReference>
<sequence length="220" mass="24676">MGNNNALSLILLLTFGVGVRSNDSRMNRVTQSICGEDALLHCLAKSKPGVQYKSVIWYKVSDAPSRLLTGLVLKKLSHHNDTVHRYKGVQQDVMLLADSHSLVLPNVTLQDSGRYLCLLSAPVGHQHQEGEIDLMVYDGYNNDVGTSNYQDTFYEILAITLLIVALLMLFVSYKTLKNTLLKHKSKFSKETSKKIHQMKHSIIKMESKGIVCSILPQQYV</sequence>
<name>A0A8T0BNZ6_SILME</name>
<evidence type="ECO:0000256" key="1">
    <source>
        <dbReference type="SAM" id="Phobius"/>
    </source>
</evidence>
<evidence type="ECO:0000313" key="4">
    <source>
        <dbReference type="EMBL" id="KAF7708839.1"/>
    </source>
</evidence>
<dbReference type="PANTHER" id="PTHR15193">
    <property type="entry name" value="CD83 ANTIGEN"/>
    <property type="match status" value="1"/>
</dbReference>
<dbReference type="AlphaFoldDB" id="A0A8T0BNZ6"/>
<dbReference type="OrthoDB" id="9422899at2759"/>